<name>A0AAV4N9J0_CAEEX</name>
<feature type="chain" id="PRO_5043719263" evidence="1">
    <location>
        <begin position="22"/>
        <end position="300"/>
    </location>
</feature>
<dbReference type="Proteomes" id="UP001054945">
    <property type="component" value="Unassembled WGS sequence"/>
</dbReference>
<dbReference type="EMBL" id="BPLR01003084">
    <property type="protein sequence ID" value="GIX81004.1"/>
    <property type="molecule type" value="Genomic_DNA"/>
</dbReference>
<protein>
    <submittedName>
        <fullName evidence="2">Uncharacterized protein</fullName>
    </submittedName>
</protein>
<accession>A0AAV4N9J0</accession>
<evidence type="ECO:0000313" key="2">
    <source>
        <dbReference type="EMBL" id="GIX81004.1"/>
    </source>
</evidence>
<keyword evidence="1" id="KW-0732">Signal</keyword>
<gene>
    <name evidence="2" type="ORF">CEXT_246951</name>
</gene>
<feature type="signal peptide" evidence="1">
    <location>
        <begin position="1"/>
        <end position="21"/>
    </location>
</feature>
<proteinExistence type="predicted"/>
<organism evidence="2 3">
    <name type="scientific">Caerostris extrusa</name>
    <name type="common">Bark spider</name>
    <name type="synonym">Caerostris bankana</name>
    <dbReference type="NCBI Taxonomy" id="172846"/>
    <lineage>
        <taxon>Eukaryota</taxon>
        <taxon>Metazoa</taxon>
        <taxon>Ecdysozoa</taxon>
        <taxon>Arthropoda</taxon>
        <taxon>Chelicerata</taxon>
        <taxon>Arachnida</taxon>
        <taxon>Araneae</taxon>
        <taxon>Araneomorphae</taxon>
        <taxon>Entelegynae</taxon>
        <taxon>Araneoidea</taxon>
        <taxon>Araneidae</taxon>
        <taxon>Caerostris</taxon>
    </lineage>
</organism>
<dbReference type="AlphaFoldDB" id="A0AAV4N9J0"/>
<sequence length="300" mass="34352">MLKGWCRTRILSLTLLQLANTVKQNWVEDFLTYTTVKLKWVEDFVRLLLKQSTSLQWNKRENHVKRSRTCIVLLTELQVRWARRARKKTRDGACRRAAFERVVSAHCAAALWQAARVLGRKAGRIDRVLRSAERSLTANRSRVFVILIGLGSGNASLSSFGHCPGGSYLIKSSQSLSNNVFIYLLLILSVPYNPSKLISGKDYAAKEDAHIDYPVTPLEWQLHSYNHYHHLICCSGFHPNKKLEKCRALLYSNVPEGKGPFWIHNFGMTPFGRFGNIFRSLLRLGIGNCHFKNLEEDSRH</sequence>
<evidence type="ECO:0000256" key="1">
    <source>
        <dbReference type="SAM" id="SignalP"/>
    </source>
</evidence>
<keyword evidence="3" id="KW-1185">Reference proteome</keyword>
<evidence type="ECO:0000313" key="3">
    <source>
        <dbReference type="Proteomes" id="UP001054945"/>
    </source>
</evidence>
<comment type="caution">
    <text evidence="2">The sequence shown here is derived from an EMBL/GenBank/DDBJ whole genome shotgun (WGS) entry which is preliminary data.</text>
</comment>
<reference evidence="2 3" key="1">
    <citation type="submission" date="2021-06" db="EMBL/GenBank/DDBJ databases">
        <title>Caerostris extrusa draft genome.</title>
        <authorList>
            <person name="Kono N."/>
            <person name="Arakawa K."/>
        </authorList>
    </citation>
    <scope>NUCLEOTIDE SEQUENCE [LARGE SCALE GENOMIC DNA]</scope>
</reference>